<protein>
    <recommendedName>
        <fullName evidence="3">Mga helix-turn-helix domain-containing protein</fullName>
    </recommendedName>
</protein>
<comment type="caution">
    <text evidence="4">The sequence shown here is derived from an EMBL/GenBank/DDBJ whole genome shotgun (WGS) entry which is preliminary data.</text>
</comment>
<dbReference type="InterPro" id="IPR007737">
    <property type="entry name" value="Mga_HTH"/>
</dbReference>
<evidence type="ECO:0000256" key="2">
    <source>
        <dbReference type="ARBA" id="ARBA00023163"/>
    </source>
</evidence>
<dbReference type="EMBL" id="BJWF01000003">
    <property type="protein sequence ID" value="GEL91086.1"/>
    <property type="molecule type" value="Genomic_DNA"/>
</dbReference>
<keyword evidence="1" id="KW-0805">Transcription regulation</keyword>
<evidence type="ECO:0000256" key="1">
    <source>
        <dbReference type="ARBA" id="ARBA00023015"/>
    </source>
</evidence>
<keyword evidence="2" id="KW-0804">Transcription</keyword>
<dbReference type="Pfam" id="PF05043">
    <property type="entry name" value="Mga"/>
    <property type="match status" value="1"/>
</dbReference>
<dbReference type="Gene3D" id="1.10.10.10">
    <property type="entry name" value="Winged helix-like DNA-binding domain superfamily/Winged helix DNA-binding domain"/>
    <property type="match status" value="1"/>
</dbReference>
<dbReference type="AlphaFoldDB" id="A0A511IZ80"/>
<sequence>MNYYSVLEKNIQVQLMILENLYAQTCCTLEELSQSTNSDKRSILNYCEYIKELSKHKVKKEDKGYVFTGTVVDYQLLLLKILECSAIFQLIKKVCFQPKVDLHEFSYENNVSVPSLRRHITRVNQLLEKYHLQLKTSKGAVYIKGNELHVRYLIYLILWQSYQGVIWPFSTIDFQELFSGIEYAFQLTRQKPNKIKMIEWCYIIAITLLRSEQDNSINKTDLPEFTEDLWENFGDITKKLQRMSEKAEINLEEMKFLFLWLQTRSAFYLKENHLDKAIKIHLHHGTPIKQFQNSFYTYIYSIGFKSSQINLKKRLLNSTILANGMSGILFPQFSTIKQDFTSIVEIRYPTFNREITKLTEQIKNQYQNLDWVSPWHLIEAFMIVSSPTYFDKEIKIKFESDLPLSIELNYMSSLQEQLRMYINVLFTNDLLFEPDLIIRTTDMPFKVVTYEETIPCLIVPTEMSSEKIYALSQQIKKLIIPSDEK</sequence>
<organism evidence="4 5">
    <name type="scientific">Enterococcus villorum</name>
    <dbReference type="NCBI Taxonomy" id="112904"/>
    <lineage>
        <taxon>Bacteria</taxon>
        <taxon>Bacillati</taxon>
        <taxon>Bacillota</taxon>
        <taxon>Bacilli</taxon>
        <taxon>Lactobacillales</taxon>
        <taxon>Enterococcaceae</taxon>
        <taxon>Enterococcus</taxon>
    </lineage>
</organism>
<dbReference type="PANTHER" id="PTHR30185:SF18">
    <property type="entry name" value="TRANSCRIPTIONAL REGULATOR MTLR"/>
    <property type="match status" value="1"/>
</dbReference>
<reference evidence="4 5" key="1">
    <citation type="submission" date="2019-07" db="EMBL/GenBank/DDBJ databases">
        <title>Whole genome shotgun sequence of Enterococcus villorum NBRC 100699.</title>
        <authorList>
            <person name="Hosoyama A."/>
            <person name="Uohara A."/>
            <person name="Ohji S."/>
            <person name="Ichikawa N."/>
        </authorList>
    </citation>
    <scope>NUCLEOTIDE SEQUENCE [LARGE SCALE GENOMIC DNA]</scope>
    <source>
        <strain evidence="4 5">NBRC 100699</strain>
    </source>
</reference>
<accession>A0A511IZ80</accession>
<evidence type="ECO:0000313" key="5">
    <source>
        <dbReference type="Proteomes" id="UP000321830"/>
    </source>
</evidence>
<name>A0A511IZ80_9ENTE</name>
<dbReference type="Proteomes" id="UP000321830">
    <property type="component" value="Unassembled WGS sequence"/>
</dbReference>
<evidence type="ECO:0000259" key="3">
    <source>
        <dbReference type="Pfam" id="PF05043"/>
    </source>
</evidence>
<proteinExistence type="predicted"/>
<dbReference type="PANTHER" id="PTHR30185">
    <property type="entry name" value="CRYPTIC BETA-GLUCOSIDE BGL OPERON ANTITERMINATOR"/>
    <property type="match status" value="1"/>
</dbReference>
<dbReference type="RefSeq" id="WP_010751412.1">
    <property type="nucleotide sequence ID" value="NZ_BJWF01000003.1"/>
</dbReference>
<dbReference type="InterPro" id="IPR050661">
    <property type="entry name" value="BglG_antiterminators"/>
</dbReference>
<dbReference type="InterPro" id="IPR036388">
    <property type="entry name" value="WH-like_DNA-bd_sf"/>
</dbReference>
<evidence type="ECO:0000313" key="4">
    <source>
        <dbReference type="EMBL" id="GEL91086.1"/>
    </source>
</evidence>
<gene>
    <name evidence="4" type="ORF">EVI01_04230</name>
</gene>
<feature type="domain" description="Mga helix-turn-helix" evidence="3">
    <location>
        <begin position="77"/>
        <end position="156"/>
    </location>
</feature>